<feature type="domain" description="N-acetyltransferase" evidence="4">
    <location>
        <begin position="73"/>
        <end position="297"/>
    </location>
</feature>
<dbReference type="PANTHER" id="PTHR42919">
    <property type="entry name" value="N-ALPHA-ACETYLTRANSFERASE"/>
    <property type="match status" value="1"/>
</dbReference>
<feature type="compositionally biased region" description="Gly residues" evidence="3">
    <location>
        <begin position="410"/>
        <end position="421"/>
    </location>
</feature>
<dbReference type="InterPro" id="IPR016181">
    <property type="entry name" value="Acyl_CoA_acyltransferase"/>
</dbReference>
<dbReference type="Proteomes" id="UP001217918">
    <property type="component" value="Unassembled WGS sequence"/>
</dbReference>
<protein>
    <recommendedName>
        <fullName evidence="4">N-acetyltransferase domain-containing protein</fullName>
    </recommendedName>
</protein>
<evidence type="ECO:0000259" key="4">
    <source>
        <dbReference type="PROSITE" id="PS51186"/>
    </source>
</evidence>
<reference evidence="5" key="1">
    <citation type="journal article" date="2023" name="Mol. Plant Microbe Interact.">
        <title>Elucidating the Obligate Nature and Biological Capacity of an Invasive Fungal Corn Pathogen.</title>
        <authorList>
            <person name="MacCready J.S."/>
            <person name="Roggenkamp E.M."/>
            <person name="Gdanetz K."/>
            <person name="Chilvers M.I."/>
        </authorList>
    </citation>
    <scope>NUCLEOTIDE SEQUENCE</scope>
    <source>
        <strain evidence="5">PM02</strain>
    </source>
</reference>
<dbReference type="GO" id="GO:0016747">
    <property type="term" value="F:acyltransferase activity, transferring groups other than amino-acyl groups"/>
    <property type="evidence" value="ECO:0007669"/>
    <property type="project" value="InterPro"/>
</dbReference>
<evidence type="ECO:0000313" key="5">
    <source>
        <dbReference type="EMBL" id="KAK2075291.1"/>
    </source>
</evidence>
<proteinExistence type="predicted"/>
<evidence type="ECO:0000256" key="1">
    <source>
        <dbReference type="ARBA" id="ARBA00022679"/>
    </source>
</evidence>
<dbReference type="GO" id="GO:0031415">
    <property type="term" value="C:NatA complex"/>
    <property type="evidence" value="ECO:0007669"/>
    <property type="project" value="TreeGrafter"/>
</dbReference>
<name>A0AAD9ICH3_9PEZI</name>
<dbReference type="InterPro" id="IPR051556">
    <property type="entry name" value="N-term/lysine_N-AcTrnsfr"/>
</dbReference>
<evidence type="ECO:0000256" key="3">
    <source>
        <dbReference type="SAM" id="MobiDB-lite"/>
    </source>
</evidence>
<dbReference type="AlphaFoldDB" id="A0AAD9ICH3"/>
<dbReference type="EMBL" id="JAQQPM010000009">
    <property type="protein sequence ID" value="KAK2075291.1"/>
    <property type="molecule type" value="Genomic_DNA"/>
</dbReference>
<evidence type="ECO:0000313" key="6">
    <source>
        <dbReference type="Proteomes" id="UP001217918"/>
    </source>
</evidence>
<sequence>MSRAQQPSIRSFFTPRPSPSSDAPPPPPPPPPPQPPQPPQPLQQQHYPTIGEPLALPDPLPTLPSPPALHPQARIEPITAQHIPALRRINSLLLPVLYPDSFYARILEPLSSGLFSRAILWRDHGDDDEDDAAAAAAPKVIGGVICRLEPNPFLDPATGRPTSYDHTAHMMQQQRPPPAPPLPNQQSPPGQLHPATPYHAIYIQSLTLLSPYRSLGLAAAALEHIVASAALLCAVPAPGSGRPVDVRAVYAHVWTENPEGLRWYGARGFVREGGAPQAGYYFKLRPDTAWVVRRDVGAGAVVGATTAFVGGPIAAAATAAKEQASTSGGAASAARGGLMTDVVNLPPLRDGATPTSLARHSSSPSVPATLQPSGTAAPTQLRPSPTPSVSFQKARPDMEWNDLPAEMMTAGGGGGGSGGGPNLLAAPGSGASSRSTSSVRKKKDRSYPAAAFGS</sequence>
<feature type="compositionally biased region" description="Pro residues" evidence="3">
    <location>
        <begin position="16"/>
        <end position="41"/>
    </location>
</feature>
<comment type="caution">
    <text evidence="5">The sequence shown here is derived from an EMBL/GenBank/DDBJ whole genome shotgun (WGS) entry which is preliminary data.</text>
</comment>
<evidence type="ECO:0000256" key="2">
    <source>
        <dbReference type="ARBA" id="ARBA00023315"/>
    </source>
</evidence>
<feature type="compositionally biased region" description="Pro residues" evidence="3">
    <location>
        <begin position="56"/>
        <end position="69"/>
    </location>
</feature>
<dbReference type="Gene3D" id="3.40.630.30">
    <property type="match status" value="1"/>
</dbReference>
<dbReference type="PANTHER" id="PTHR42919:SF8">
    <property type="entry name" value="N-ALPHA-ACETYLTRANSFERASE 50"/>
    <property type="match status" value="1"/>
</dbReference>
<feature type="compositionally biased region" description="Low complexity" evidence="3">
    <location>
        <begin position="422"/>
        <end position="438"/>
    </location>
</feature>
<dbReference type="PROSITE" id="PS51186">
    <property type="entry name" value="GNAT"/>
    <property type="match status" value="1"/>
</dbReference>
<feature type="compositionally biased region" description="Polar residues" evidence="3">
    <location>
        <begin position="353"/>
        <end position="391"/>
    </location>
</feature>
<dbReference type="InterPro" id="IPR000182">
    <property type="entry name" value="GNAT_dom"/>
</dbReference>
<gene>
    <name evidence="5" type="ORF">P8C59_009430</name>
</gene>
<feature type="region of interest" description="Disordered" evidence="3">
    <location>
        <begin position="1"/>
        <end position="70"/>
    </location>
</feature>
<dbReference type="GO" id="GO:0007064">
    <property type="term" value="P:mitotic sister chromatid cohesion"/>
    <property type="evidence" value="ECO:0007669"/>
    <property type="project" value="TreeGrafter"/>
</dbReference>
<accession>A0AAD9ICH3</accession>
<keyword evidence="1" id="KW-0808">Transferase</keyword>
<keyword evidence="6" id="KW-1185">Reference proteome</keyword>
<feature type="region of interest" description="Disordered" evidence="3">
    <location>
        <begin position="342"/>
        <end position="454"/>
    </location>
</feature>
<dbReference type="SUPFAM" id="SSF55729">
    <property type="entry name" value="Acyl-CoA N-acyltransferases (Nat)"/>
    <property type="match status" value="1"/>
</dbReference>
<keyword evidence="2" id="KW-0012">Acyltransferase</keyword>
<organism evidence="5 6">
    <name type="scientific">Phyllachora maydis</name>
    <dbReference type="NCBI Taxonomy" id="1825666"/>
    <lineage>
        <taxon>Eukaryota</taxon>
        <taxon>Fungi</taxon>
        <taxon>Dikarya</taxon>
        <taxon>Ascomycota</taxon>
        <taxon>Pezizomycotina</taxon>
        <taxon>Sordariomycetes</taxon>
        <taxon>Sordariomycetidae</taxon>
        <taxon>Phyllachorales</taxon>
        <taxon>Phyllachoraceae</taxon>
        <taxon>Phyllachora</taxon>
    </lineage>
</organism>
<feature type="region of interest" description="Disordered" evidence="3">
    <location>
        <begin position="155"/>
        <end position="194"/>
    </location>
</feature>